<evidence type="ECO:0000313" key="3">
    <source>
        <dbReference type="Proteomes" id="UP000008144"/>
    </source>
</evidence>
<keyword evidence="1" id="KW-0812">Transmembrane</keyword>
<sequence length="168" mass="19284">MLSINRVNFRNQSKDKNLLYVQLPDNLEKIKSNVTIPEHSCRIYSKSVEYVYSPKSWAPSECNTTIVIKEWPPRIKMKIYDTRMLLNYAFLDCQKTTNNTSANLSEEFTVAFSCAIAFGALLVFILTVECVLFVRNRLPSTTDAVAEVCSTAEMVYNEIYNQYNGHEV</sequence>
<dbReference type="EMBL" id="EAAA01000081">
    <property type="status" value="NOT_ANNOTATED_CDS"/>
    <property type="molecule type" value="Genomic_DNA"/>
</dbReference>
<feature type="transmembrane region" description="Helical" evidence="1">
    <location>
        <begin position="110"/>
        <end position="134"/>
    </location>
</feature>
<dbReference type="GeneID" id="101243407"/>
<keyword evidence="3" id="KW-1185">Reference proteome</keyword>
<reference evidence="2" key="2">
    <citation type="journal article" date="2008" name="Genome Biol.">
        <title>Improved genome assembly and evidence-based global gene model set for the chordate Ciona intestinalis: new insight into intron and operon populations.</title>
        <authorList>
            <person name="Satou Y."/>
            <person name="Mineta K."/>
            <person name="Ogasawara M."/>
            <person name="Sasakura Y."/>
            <person name="Shoguchi E."/>
            <person name="Ueno K."/>
            <person name="Yamada L."/>
            <person name="Matsumoto J."/>
            <person name="Wasserscheid J."/>
            <person name="Dewar K."/>
            <person name="Wiley G.B."/>
            <person name="Macmil S.L."/>
            <person name="Roe B.A."/>
            <person name="Zeller R.W."/>
            <person name="Hastings K.E."/>
            <person name="Lemaire P."/>
            <person name="Lindquist E."/>
            <person name="Endo T."/>
            <person name="Hotta K."/>
            <person name="Inaba K."/>
        </authorList>
    </citation>
    <scope>NUCLEOTIDE SEQUENCE [LARGE SCALE GENOMIC DNA]</scope>
    <source>
        <strain evidence="2">wild type</strain>
    </source>
</reference>
<gene>
    <name evidence="2" type="primary">LOC101243407</name>
</gene>
<dbReference type="HOGENOM" id="CLU_1585875_0_0_1"/>
<evidence type="ECO:0000256" key="1">
    <source>
        <dbReference type="SAM" id="Phobius"/>
    </source>
</evidence>
<protein>
    <submittedName>
        <fullName evidence="2">Uncharacterized LOC101243407</fullName>
    </submittedName>
</protein>
<dbReference type="KEGG" id="cin:101243407"/>
<dbReference type="Ensembl" id="ENSCINT00000032007.1">
    <property type="protein sequence ID" value="ENSCINP00000035846.1"/>
    <property type="gene ID" value="ENSCING00000023872.1"/>
</dbReference>
<organism evidence="2 3">
    <name type="scientific">Ciona intestinalis</name>
    <name type="common">Transparent sea squirt</name>
    <name type="synonym">Ascidia intestinalis</name>
    <dbReference type="NCBI Taxonomy" id="7719"/>
    <lineage>
        <taxon>Eukaryota</taxon>
        <taxon>Metazoa</taxon>
        <taxon>Chordata</taxon>
        <taxon>Tunicata</taxon>
        <taxon>Ascidiacea</taxon>
        <taxon>Phlebobranchia</taxon>
        <taxon>Cionidae</taxon>
        <taxon>Ciona</taxon>
    </lineage>
</organism>
<proteinExistence type="predicted"/>
<name>H2Y1R2_CIOIN</name>
<dbReference type="RefSeq" id="XP_026693071.1">
    <property type="nucleotide sequence ID" value="XM_026837270.1"/>
</dbReference>
<dbReference type="Proteomes" id="UP000008144">
    <property type="component" value="Chromosome 1"/>
</dbReference>
<keyword evidence="1" id="KW-1133">Transmembrane helix</keyword>
<accession>A0A1W2WP22</accession>
<reference evidence="2" key="4">
    <citation type="submission" date="2025-09" db="UniProtKB">
        <authorList>
            <consortium name="Ensembl"/>
        </authorList>
    </citation>
    <scope>IDENTIFICATION</scope>
</reference>
<keyword evidence="1" id="KW-0472">Membrane</keyword>
<dbReference type="InParanoid" id="H2Y1R2"/>
<accession>H2Y1R2</accession>
<reference evidence="3" key="1">
    <citation type="journal article" date="2002" name="Science">
        <title>The draft genome of Ciona intestinalis: insights into chordate and vertebrate origins.</title>
        <authorList>
            <person name="Dehal P."/>
            <person name="Satou Y."/>
            <person name="Campbell R.K."/>
            <person name="Chapman J."/>
            <person name="Degnan B."/>
            <person name="De Tomaso A."/>
            <person name="Davidson B."/>
            <person name="Di Gregorio A."/>
            <person name="Gelpke M."/>
            <person name="Goodstein D.M."/>
            <person name="Harafuji N."/>
            <person name="Hastings K.E."/>
            <person name="Ho I."/>
            <person name="Hotta K."/>
            <person name="Huang W."/>
            <person name="Kawashima T."/>
            <person name="Lemaire P."/>
            <person name="Martinez D."/>
            <person name="Meinertzhagen I.A."/>
            <person name="Necula S."/>
            <person name="Nonaka M."/>
            <person name="Putnam N."/>
            <person name="Rash S."/>
            <person name="Saiga H."/>
            <person name="Satake M."/>
            <person name="Terry A."/>
            <person name="Yamada L."/>
            <person name="Wang H.G."/>
            <person name="Awazu S."/>
            <person name="Azumi K."/>
            <person name="Boore J."/>
            <person name="Branno M."/>
            <person name="Chin-Bow S."/>
            <person name="DeSantis R."/>
            <person name="Doyle S."/>
            <person name="Francino P."/>
            <person name="Keys D.N."/>
            <person name="Haga S."/>
            <person name="Hayashi H."/>
            <person name="Hino K."/>
            <person name="Imai K.S."/>
            <person name="Inaba K."/>
            <person name="Kano S."/>
            <person name="Kobayashi K."/>
            <person name="Kobayashi M."/>
            <person name="Lee B.I."/>
            <person name="Makabe K.W."/>
            <person name="Manohar C."/>
            <person name="Matassi G."/>
            <person name="Medina M."/>
            <person name="Mochizuki Y."/>
            <person name="Mount S."/>
            <person name="Morishita T."/>
            <person name="Miura S."/>
            <person name="Nakayama A."/>
            <person name="Nishizaka S."/>
            <person name="Nomoto H."/>
            <person name="Ohta F."/>
            <person name="Oishi K."/>
            <person name="Rigoutsos I."/>
            <person name="Sano M."/>
            <person name="Sasaki A."/>
            <person name="Sasakura Y."/>
            <person name="Shoguchi E."/>
            <person name="Shin-i T."/>
            <person name="Spagnuolo A."/>
            <person name="Stainier D."/>
            <person name="Suzuki M.M."/>
            <person name="Tassy O."/>
            <person name="Takatori N."/>
            <person name="Tokuoka M."/>
            <person name="Yagi K."/>
            <person name="Yoshizaki F."/>
            <person name="Wada S."/>
            <person name="Zhang C."/>
            <person name="Hyatt P.D."/>
            <person name="Larimer F."/>
            <person name="Detter C."/>
            <person name="Doggett N."/>
            <person name="Glavina T."/>
            <person name="Hawkins T."/>
            <person name="Richardson P."/>
            <person name="Lucas S."/>
            <person name="Kohara Y."/>
            <person name="Levine M."/>
            <person name="Satoh N."/>
            <person name="Rokhsar D.S."/>
        </authorList>
    </citation>
    <scope>NUCLEOTIDE SEQUENCE [LARGE SCALE GENOMIC DNA]</scope>
</reference>
<evidence type="ECO:0000313" key="2">
    <source>
        <dbReference type="Ensembl" id="ENSCINP00000035846.1"/>
    </source>
</evidence>
<dbReference type="AlphaFoldDB" id="H2Y1R2"/>
<reference evidence="2" key="3">
    <citation type="submission" date="2025-08" db="UniProtKB">
        <authorList>
            <consortium name="Ensembl"/>
        </authorList>
    </citation>
    <scope>IDENTIFICATION</scope>
</reference>